<keyword evidence="2" id="KW-1185">Reference proteome</keyword>
<accession>A0A5C4SUW1</accession>
<evidence type="ECO:0000313" key="1">
    <source>
        <dbReference type="EMBL" id="TNJ54097.1"/>
    </source>
</evidence>
<dbReference type="Gene3D" id="3.40.50.1820">
    <property type="entry name" value="alpha/beta hydrolase"/>
    <property type="match status" value="1"/>
</dbReference>
<evidence type="ECO:0000313" key="2">
    <source>
        <dbReference type="Proteomes" id="UP000307943"/>
    </source>
</evidence>
<evidence type="ECO:0008006" key="3">
    <source>
        <dbReference type="Google" id="ProtNLM"/>
    </source>
</evidence>
<comment type="caution">
    <text evidence="1">The sequence shown here is derived from an EMBL/GenBank/DDBJ whole genome shotgun (WGS) entry which is preliminary data.</text>
</comment>
<dbReference type="PANTHER" id="PTHR11440">
    <property type="entry name" value="LECITHIN-CHOLESTEROL ACYLTRANSFERASE-RELATED"/>
    <property type="match status" value="1"/>
</dbReference>
<dbReference type="OrthoDB" id="503948at2"/>
<dbReference type="InterPro" id="IPR029058">
    <property type="entry name" value="AB_hydrolase_fold"/>
</dbReference>
<dbReference type="Pfam" id="PF02450">
    <property type="entry name" value="LCAT"/>
    <property type="match status" value="1"/>
</dbReference>
<dbReference type="InterPro" id="IPR003386">
    <property type="entry name" value="LACT/PDAT_acylTrfase"/>
</dbReference>
<dbReference type="Proteomes" id="UP000307943">
    <property type="component" value="Unassembled WGS sequence"/>
</dbReference>
<reference evidence="1 2" key="1">
    <citation type="submission" date="2019-05" db="EMBL/GenBank/DDBJ databases">
        <title>We sequenced the genome of Paenibacillus hemerocallicola KCTC 33185 for further insight into its adaptation and study the phylogeny of Paenibacillus.</title>
        <authorList>
            <person name="Narsing Rao M.P."/>
        </authorList>
    </citation>
    <scope>NUCLEOTIDE SEQUENCE [LARGE SCALE GENOMIC DNA]</scope>
    <source>
        <strain evidence="1 2">KCTC 33185</strain>
    </source>
</reference>
<sequence>MKTQVLVIPGIMGSTLQKHSLNVWPRILQPQMRKFYNEHLTLNEENDGEFYRPISILDFTYKSLLEFLRAKPFKVTPVPYDWRKNILEQKKTIDDYIDDDCDNIIFIAHSMGGIITKLYLNQIKHENPITYNKVSKVITLGTPWHGAMDAYKTINFGKSIPERYKRFITGVVINKETTKDVCPTFPSVYQLLPSKNYYQKAIESENNFVPFRSAQTNYYAQEDFFRDVMQPIFEQYGHDYDSVIKDLHDELDQDFEQEHHEIIGFGELTLAGVEINQLEEVFGDYRNGDATVPLFSAMSPSSEKYFVKNAKHDGLPSDESVLSIIESIFSNQEITETERIKRDYNLVKDQGFTGKLIKVACPVMISLVNEQGDYIYGHVEAIDEISLERLGATSVNVLELGGTYYVYYESNEQDKDSDQEISKVVVEAYGEGPTSISVDSYIGGKVAETASFSTFNITPDKRVEVILEDSDDLRLVISDGVDGEHVEYPLKDGPNNESMPPVTSIRINSNGPIWSEENIYVLEGVVKLHLDSIQGEIESIFYKVQGQGNGYSLFQGEEINADLEYGENTISYFSRNKYGVTEPINTITIYRIRSVKPLVEFTFYSHMYELKTSPNEELEFLASKYGFPLGQITSVISKREKLDEEIIFNNTVLYVKDPQQREIVISYETEMGFNYTEVFNIDENDIVGLFEGVVEDQNVIRFFSSLHLDNPKRVRIKKKFGASHPSRTLTAKNIKEASYIEVSNEYIKAYFMMDTDFTVSFQDLMEDITLPSGPNSRYEFSFKLMDDLGNYIRTLECNALLTLKVGSETYLEDVEVDYNDESSCYEGSFKESWIVEHLKDYWSNVTIHPLEISIRENRTNNVLRIHEIKIRKKK</sequence>
<dbReference type="AlphaFoldDB" id="A0A5C4SUW1"/>
<organism evidence="1 2">
    <name type="scientific">Paenibacillus hemerocallicola</name>
    <dbReference type="NCBI Taxonomy" id="1172614"/>
    <lineage>
        <taxon>Bacteria</taxon>
        <taxon>Bacillati</taxon>
        <taxon>Bacillota</taxon>
        <taxon>Bacilli</taxon>
        <taxon>Bacillales</taxon>
        <taxon>Paenibacillaceae</taxon>
        <taxon>Paenibacillus</taxon>
    </lineage>
</organism>
<proteinExistence type="predicted"/>
<dbReference type="GO" id="GO:0008374">
    <property type="term" value="F:O-acyltransferase activity"/>
    <property type="evidence" value="ECO:0007669"/>
    <property type="project" value="InterPro"/>
</dbReference>
<name>A0A5C4SUW1_9BACL</name>
<dbReference type="RefSeq" id="WP_139607903.1">
    <property type="nucleotide sequence ID" value="NZ_VDCQ01000130.1"/>
</dbReference>
<protein>
    <recommendedName>
        <fullName evidence="3">Alpha/beta hydrolase</fullName>
    </recommendedName>
</protein>
<dbReference type="SUPFAM" id="SSF53474">
    <property type="entry name" value="alpha/beta-Hydrolases"/>
    <property type="match status" value="1"/>
</dbReference>
<gene>
    <name evidence="1" type="ORF">FE784_40100</name>
</gene>
<dbReference type="GO" id="GO:0006629">
    <property type="term" value="P:lipid metabolic process"/>
    <property type="evidence" value="ECO:0007669"/>
    <property type="project" value="InterPro"/>
</dbReference>
<dbReference type="EMBL" id="VDCQ01000130">
    <property type="protein sequence ID" value="TNJ54097.1"/>
    <property type="molecule type" value="Genomic_DNA"/>
</dbReference>